<organism evidence="5">
    <name type="scientific">marine metagenome</name>
    <dbReference type="NCBI Taxonomy" id="408172"/>
    <lineage>
        <taxon>unclassified sequences</taxon>
        <taxon>metagenomes</taxon>
        <taxon>ecological metagenomes</taxon>
    </lineage>
</organism>
<dbReference type="GO" id="GO:0005829">
    <property type="term" value="C:cytosol"/>
    <property type="evidence" value="ECO:0007669"/>
    <property type="project" value="TreeGrafter"/>
</dbReference>
<dbReference type="GO" id="GO:0008479">
    <property type="term" value="F:tRNA-guanosine(34) queuine transglycosylase activity"/>
    <property type="evidence" value="ECO:0007669"/>
    <property type="project" value="InterPro"/>
</dbReference>
<dbReference type="Gene3D" id="3.20.20.105">
    <property type="entry name" value="Queuine tRNA-ribosyltransferase-like"/>
    <property type="match status" value="1"/>
</dbReference>
<dbReference type="GO" id="GO:0008616">
    <property type="term" value="P:tRNA queuosine(34) biosynthetic process"/>
    <property type="evidence" value="ECO:0007669"/>
    <property type="project" value="TreeGrafter"/>
</dbReference>
<feature type="domain" description="tRNA-guanine(15) transglycosylase-like" evidence="4">
    <location>
        <begin position="13"/>
        <end position="372"/>
    </location>
</feature>
<protein>
    <recommendedName>
        <fullName evidence="4">tRNA-guanine(15) transglycosylase-like domain-containing protein</fullName>
    </recommendedName>
</protein>
<keyword evidence="2" id="KW-0808">Transferase</keyword>
<evidence type="ECO:0000313" key="5">
    <source>
        <dbReference type="EMBL" id="SVA09922.1"/>
    </source>
</evidence>
<proteinExistence type="inferred from homology"/>
<dbReference type="FunFam" id="3.20.20.105:FF:000001">
    <property type="entry name" value="Queuine tRNA-ribosyltransferase"/>
    <property type="match status" value="1"/>
</dbReference>
<dbReference type="EMBL" id="UINC01003868">
    <property type="protein sequence ID" value="SVA09922.1"/>
    <property type="molecule type" value="Genomic_DNA"/>
</dbReference>
<evidence type="ECO:0000256" key="1">
    <source>
        <dbReference type="ARBA" id="ARBA00022676"/>
    </source>
</evidence>
<dbReference type="NCBIfam" id="TIGR00449">
    <property type="entry name" value="tgt_general"/>
    <property type="match status" value="1"/>
</dbReference>
<dbReference type="InterPro" id="IPR050076">
    <property type="entry name" value="ArchSynthase1/Queuine_TRR"/>
</dbReference>
<dbReference type="InterPro" id="IPR036511">
    <property type="entry name" value="TGT-like_sf"/>
</dbReference>
<dbReference type="HAMAP" id="MF_00168">
    <property type="entry name" value="Q_tRNA_Tgt"/>
    <property type="match status" value="1"/>
</dbReference>
<dbReference type="InterPro" id="IPR002616">
    <property type="entry name" value="tRNA_ribo_trans-like"/>
</dbReference>
<sequence>MNFTVQSTDSGSSARTGILKTDHGSIETPVFMPVGTVGAVKTMAPHELKFIGSQVILGNTYHLYLRPGAEIINKAGGLHTFSNWDQPILTDSGGFQVFSLAKLNTISDDGVEFQSHLDGSRHTFTPEFSMEIQRKLGADIIMAFDECPPGDADEKTIKNAVDRTTQWMRRCNNWLKENPELYNYGQTVFPIIQGAGDHSLRQLSAEQLIPYSTCGMAIGGLAVGEEKNVMLDTVEFCHELLPKDQPRYLMGVGKPSDLVQAVQRGVDMFDCVMPTRNGRNGHIFTSKGVINIKNEKHKDDFSPLDPHSSHPWGQSFSKSYVRHLFNINEILGLRIASTLNLVYYLDLMSTMHEEIKGNNFERWSRSILKDMKQRKGM</sequence>
<keyword evidence="3" id="KW-0819">tRNA processing</keyword>
<dbReference type="SUPFAM" id="SSF51713">
    <property type="entry name" value="tRNA-guanine transglycosylase"/>
    <property type="match status" value="1"/>
</dbReference>
<evidence type="ECO:0000256" key="3">
    <source>
        <dbReference type="ARBA" id="ARBA00022694"/>
    </source>
</evidence>
<dbReference type="PANTHER" id="PTHR46499:SF1">
    <property type="entry name" value="QUEUINE TRNA-RIBOSYLTRANSFERASE"/>
    <property type="match status" value="1"/>
</dbReference>
<evidence type="ECO:0000259" key="4">
    <source>
        <dbReference type="Pfam" id="PF01702"/>
    </source>
</evidence>
<reference evidence="5" key="1">
    <citation type="submission" date="2018-05" db="EMBL/GenBank/DDBJ databases">
        <authorList>
            <person name="Lanie J.A."/>
            <person name="Ng W.-L."/>
            <person name="Kazmierczak K.M."/>
            <person name="Andrzejewski T.M."/>
            <person name="Davidsen T.M."/>
            <person name="Wayne K.J."/>
            <person name="Tettelin H."/>
            <person name="Glass J.I."/>
            <person name="Rusch D."/>
            <person name="Podicherti R."/>
            <person name="Tsui H.-C.T."/>
            <person name="Winkler M.E."/>
        </authorList>
    </citation>
    <scope>NUCLEOTIDE SEQUENCE</scope>
</reference>
<dbReference type="Pfam" id="PF01702">
    <property type="entry name" value="TGT"/>
    <property type="match status" value="1"/>
</dbReference>
<keyword evidence="1" id="KW-0328">Glycosyltransferase</keyword>
<gene>
    <name evidence="5" type="ORF">METZ01_LOCUS62776</name>
</gene>
<dbReference type="PANTHER" id="PTHR46499">
    <property type="entry name" value="QUEUINE TRNA-RIBOSYLTRANSFERASE"/>
    <property type="match status" value="1"/>
</dbReference>
<name>A0A381T117_9ZZZZ</name>
<evidence type="ECO:0000256" key="2">
    <source>
        <dbReference type="ARBA" id="ARBA00022679"/>
    </source>
</evidence>
<dbReference type="InterPro" id="IPR004803">
    <property type="entry name" value="TGT"/>
</dbReference>
<accession>A0A381T117</accession>
<dbReference type="AlphaFoldDB" id="A0A381T117"/>
<dbReference type="NCBIfam" id="TIGR00430">
    <property type="entry name" value="Q_tRNA_tgt"/>
    <property type="match status" value="1"/>
</dbReference>